<dbReference type="Proteomes" id="UP000824125">
    <property type="component" value="Unassembled WGS sequence"/>
</dbReference>
<dbReference type="InterPro" id="IPR041606">
    <property type="entry name" value="HydF_dimer"/>
</dbReference>
<accession>A0A9D1SNS5</accession>
<dbReference type="InterPro" id="IPR006073">
    <property type="entry name" value="GTP-bd"/>
</dbReference>
<feature type="domain" description="Hydrogen maturase F dimerization" evidence="4">
    <location>
        <begin position="171"/>
        <end position="269"/>
    </location>
</feature>
<evidence type="ECO:0000259" key="4">
    <source>
        <dbReference type="Pfam" id="PF18128"/>
    </source>
</evidence>
<dbReference type="InterPro" id="IPR005225">
    <property type="entry name" value="Small_GTP-bd"/>
</dbReference>
<dbReference type="CDD" id="cd00880">
    <property type="entry name" value="Era_like"/>
    <property type="match status" value="1"/>
</dbReference>
<dbReference type="PRINTS" id="PR00326">
    <property type="entry name" value="GTP1OBG"/>
</dbReference>
<dbReference type="GO" id="GO:0030488">
    <property type="term" value="P:tRNA methylation"/>
    <property type="evidence" value="ECO:0007669"/>
    <property type="project" value="TreeGrafter"/>
</dbReference>
<evidence type="ECO:0000313" key="6">
    <source>
        <dbReference type="EMBL" id="HIU69782.1"/>
    </source>
</evidence>
<dbReference type="GO" id="GO:0002098">
    <property type="term" value="P:tRNA wobble uridine modification"/>
    <property type="evidence" value="ECO:0007669"/>
    <property type="project" value="TreeGrafter"/>
</dbReference>
<sequence>MSTLNDTPSAERVHIGFFGCRNAGKSSLVNRVTNQQLSVVSDVAGTTTDLVTKAMELLPLGPVLILDTPGYDDSGALGEKRVEKTKEALRRCDAAVLVTDCTRDLNATEKELVALFSQLETPYVVAHNKCDLLCGARQKDALYVSAATGEGVEELKNRLARLAGVQKSAPLLSDLIDPGDFVVLVTPIDAAAPKGRMILPQQMAIREVLDCGGVDIVTQPAELPKVLENLRVPPRLVVTDSQAFETVKQMVPDTVALTSFSILMARKKGFLKTALSGAAAIDRLQDGDTVLISEGCTHHRQCGDIGSVKLPAWLQKRTGKDLKIELSNGRSFPSDLAKYALVIHCGGCMLNEKEMRWRMRTAVDVGTAFTNYGTAIAYMQGILPRATAMLPEGEVFRPKSE</sequence>
<dbReference type="Pfam" id="PF18128">
    <property type="entry name" value="HydF_dimer"/>
    <property type="match status" value="1"/>
</dbReference>
<dbReference type="Gene3D" id="3.40.50.11410">
    <property type="match status" value="1"/>
</dbReference>
<reference evidence="6" key="1">
    <citation type="submission" date="2020-10" db="EMBL/GenBank/DDBJ databases">
        <authorList>
            <person name="Gilroy R."/>
        </authorList>
    </citation>
    <scope>NUCLEOTIDE SEQUENCE</scope>
    <source>
        <strain evidence="6">CHK176-6737</strain>
    </source>
</reference>
<evidence type="ECO:0000313" key="7">
    <source>
        <dbReference type="Proteomes" id="UP000824125"/>
    </source>
</evidence>
<evidence type="ECO:0000256" key="2">
    <source>
        <dbReference type="ARBA" id="ARBA00023134"/>
    </source>
</evidence>
<dbReference type="NCBIfam" id="TIGR03918">
    <property type="entry name" value="GTP_HydF"/>
    <property type="match status" value="1"/>
</dbReference>
<keyword evidence="1" id="KW-0547">Nucleotide-binding</keyword>
<dbReference type="EMBL" id="DVNM01000042">
    <property type="protein sequence ID" value="HIU69782.1"/>
    <property type="molecule type" value="Genomic_DNA"/>
</dbReference>
<dbReference type="SUPFAM" id="SSF52540">
    <property type="entry name" value="P-loop containing nucleoside triphosphate hydrolases"/>
    <property type="match status" value="1"/>
</dbReference>
<dbReference type="NCBIfam" id="TIGR00231">
    <property type="entry name" value="small_GTP"/>
    <property type="match status" value="1"/>
</dbReference>
<gene>
    <name evidence="6" type="primary">hydF</name>
    <name evidence="6" type="ORF">IAD23_07495</name>
</gene>
<dbReference type="Pfam" id="PF01926">
    <property type="entry name" value="MMR_HSR1"/>
    <property type="match status" value="1"/>
</dbReference>
<dbReference type="Pfam" id="PF18133">
    <property type="entry name" value="HydF_tetramer"/>
    <property type="match status" value="1"/>
</dbReference>
<dbReference type="PANTHER" id="PTHR42714">
    <property type="entry name" value="TRNA MODIFICATION GTPASE GTPBP3"/>
    <property type="match status" value="1"/>
</dbReference>
<feature type="domain" description="Hydrogen maturase F tetramerization" evidence="5">
    <location>
        <begin position="273"/>
        <end position="387"/>
    </location>
</feature>
<proteinExistence type="predicted"/>
<dbReference type="GO" id="GO:0005525">
    <property type="term" value="F:GTP binding"/>
    <property type="evidence" value="ECO:0007669"/>
    <property type="project" value="UniProtKB-KW"/>
</dbReference>
<dbReference type="InterPro" id="IPR027417">
    <property type="entry name" value="P-loop_NTPase"/>
</dbReference>
<evidence type="ECO:0000259" key="5">
    <source>
        <dbReference type="Pfam" id="PF18133"/>
    </source>
</evidence>
<dbReference type="PANTHER" id="PTHR42714:SF6">
    <property type="entry name" value="TRANSLATION INITIATION FACTOR IF-2"/>
    <property type="match status" value="1"/>
</dbReference>
<dbReference type="InterPro" id="IPR040644">
    <property type="entry name" value="HydF_tetramer"/>
</dbReference>
<name>A0A9D1SNS5_9FIRM</name>
<dbReference type="GO" id="GO:0005737">
    <property type="term" value="C:cytoplasm"/>
    <property type="evidence" value="ECO:0007669"/>
    <property type="project" value="TreeGrafter"/>
</dbReference>
<organism evidence="6 7">
    <name type="scientific">Candidatus Scybalenecus merdavium</name>
    <dbReference type="NCBI Taxonomy" id="2840939"/>
    <lineage>
        <taxon>Bacteria</taxon>
        <taxon>Bacillati</taxon>
        <taxon>Bacillota</taxon>
        <taxon>Clostridia</taxon>
        <taxon>Eubacteriales</taxon>
        <taxon>Oscillospiraceae</taxon>
        <taxon>Oscillospiraceae incertae sedis</taxon>
        <taxon>Candidatus Scybalenecus</taxon>
    </lineage>
</organism>
<protein>
    <submittedName>
        <fullName evidence="6">[FeFe] hydrogenase H-cluster maturation GTPase HydF</fullName>
    </submittedName>
</protein>
<keyword evidence="2" id="KW-0342">GTP-binding</keyword>
<dbReference type="Gene3D" id="3.40.50.11420">
    <property type="match status" value="1"/>
</dbReference>
<reference evidence="6" key="2">
    <citation type="journal article" date="2021" name="PeerJ">
        <title>Extensive microbial diversity within the chicken gut microbiome revealed by metagenomics and culture.</title>
        <authorList>
            <person name="Gilroy R."/>
            <person name="Ravi A."/>
            <person name="Getino M."/>
            <person name="Pursley I."/>
            <person name="Horton D.L."/>
            <person name="Alikhan N.F."/>
            <person name="Baker D."/>
            <person name="Gharbi K."/>
            <person name="Hall N."/>
            <person name="Watson M."/>
            <person name="Adriaenssens E.M."/>
            <person name="Foster-Nyarko E."/>
            <person name="Jarju S."/>
            <person name="Secka A."/>
            <person name="Antonio M."/>
            <person name="Oren A."/>
            <person name="Chaudhuri R.R."/>
            <person name="La Ragione R."/>
            <person name="Hildebrand F."/>
            <person name="Pallen M.J."/>
        </authorList>
    </citation>
    <scope>NUCLEOTIDE SEQUENCE</scope>
    <source>
        <strain evidence="6">CHK176-6737</strain>
    </source>
</reference>
<evidence type="ECO:0000256" key="1">
    <source>
        <dbReference type="ARBA" id="ARBA00022741"/>
    </source>
</evidence>
<dbReference type="AlphaFoldDB" id="A0A9D1SNS5"/>
<feature type="domain" description="G" evidence="3">
    <location>
        <begin position="15"/>
        <end position="129"/>
    </location>
</feature>
<evidence type="ECO:0000259" key="3">
    <source>
        <dbReference type="Pfam" id="PF01926"/>
    </source>
</evidence>
<dbReference type="Gene3D" id="3.40.50.300">
    <property type="entry name" value="P-loop containing nucleotide triphosphate hydrolases"/>
    <property type="match status" value="1"/>
</dbReference>
<dbReference type="InterPro" id="IPR023873">
    <property type="entry name" value="FeFe-hyd_GTPase_HydF"/>
</dbReference>
<comment type="caution">
    <text evidence="6">The sequence shown here is derived from an EMBL/GenBank/DDBJ whole genome shotgun (WGS) entry which is preliminary data.</text>
</comment>